<reference evidence="3 4" key="1">
    <citation type="submission" date="2015-10" db="EMBL/GenBank/DDBJ databases">
        <title>Transcriptomic analysis of a linuron degrading triple-species bacterial consortium.</title>
        <authorList>
            <person name="Albers P."/>
        </authorList>
    </citation>
    <scope>NUCLEOTIDE SEQUENCE [LARGE SCALE GENOMIC DNA]</scope>
    <source>
        <strain evidence="3 4">WDL6</strain>
    </source>
</reference>
<protein>
    <recommendedName>
        <fullName evidence="2">TPM domain-containing protein</fullName>
    </recommendedName>
</protein>
<dbReference type="Pfam" id="PF04536">
    <property type="entry name" value="TPM_phosphatase"/>
    <property type="match status" value="1"/>
</dbReference>
<feature type="transmembrane region" description="Helical" evidence="1">
    <location>
        <begin position="66"/>
        <end position="86"/>
    </location>
</feature>
<organism evidence="3 4">
    <name type="scientific">Hyphomicrobium sulfonivorans</name>
    <dbReference type="NCBI Taxonomy" id="121290"/>
    <lineage>
        <taxon>Bacteria</taxon>
        <taxon>Pseudomonadati</taxon>
        <taxon>Pseudomonadota</taxon>
        <taxon>Alphaproteobacteria</taxon>
        <taxon>Hyphomicrobiales</taxon>
        <taxon>Hyphomicrobiaceae</taxon>
        <taxon>Hyphomicrobium</taxon>
    </lineage>
</organism>
<evidence type="ECO:0000256" key="1">
    <source>
        <dbReference type="SAM" id="Phobius"/>
    </source>
</evidence>
<name>A0A109BLG3_HYPSL</name>
<dbReference type="RefSeq" id="WP_068459793.1">
    <property type="nucleotide sequence ID" value="NZ_LMTR01000027.1"/>
</dbReference>
<gene>
    <name evidence="3" type="ORF">APY04_0631</name>
</gene>
<dbReference type="STRING" id="121290.APY04_0631"/>
<evidence type="ECO:0000313" key="3">
    <source>
        <dbReference type="EMBL" id="KWT70969.1"/>
    </source>
</evidence>
<dbReference type="Proteomes" id="UP000059074">
    <property type="component" value="Unassembled WGS sequence"/>
</dbReference>
<proteinExistence type="predicted"/>
<evidence type="ECO:0000313" key="4">
    <source>
        <dbReference type="Proteomes" id="UP000059074"/>
    </source>
</evidence>
<keyword evidence="4" id="KW-1185">Reference proteome</keyword>
<feature type="domain" description="TPM" evidence="2">
    <location>
        <begin position="108"/>
        <end position="181"/>
    </location>
</feature>
<dbReference type="PANTHER" id="PTHR30373:SF8">
    <property type="entry name" value="BLL7265 PROTEIN"/>
    <property type="match status" value="1"/>
</dbReference>
<comment type="caution">
    <text evidence="3">The sequence shown here is derived from an EMBL/GenBank/DDBJ whole genome shotgun (WGS) entry which is preliminary data.</text>
</comment>
<feature type="transmembrane region" description="Helical" evidence="1">
    <location>
        <begin position="40"/>
        <end position="60"/>
    </location>
</feature>
<dbReference type="Gene3D" id="3.10.310.50">
    <property type="match status" value="1"/>
</dbReference>
<keyword evidence="1" id="KW-1133">Transmembrane helix</keyword>
<sequence>MSMFSAADKERISAAISEAERNTSGEIVVVVAAQSDGYHYVPPLVAAIIALLVPWVLIYFTHLGLVQIYLIQLAVFALITALLMPLPMRTALVPASIKHLHARRRAMEQFLVQNLDTTAGRTGVLLFISCAEHHAEIIADRAINNYVPEGVWQQIIDELTEHIGEGRATDGFIVAIGAIGDELARHFPPGDDDADDLPDHLIILP</sequence>
<evidence type="ECO:0000259" key="2">
    <source>
        <dbReference type="Pfam" id="PF04536"/>
    </source>
</evidence>
<keyword evidence="1" id="KW-0812">Transmembrane</keyword>
<dbReference type="OrthoDB" id="5825388at2"/>
<dbReference type="PATRIC" id="fig|121290.4.peg.1103"/>
<dbReference type="PANTHER" id="PTHR30373">
    <property type="entry name" value="UPF0603 PROTEIN YGCG"/>
    <property type="match status" value="1"/>
</dbReference>
<dbReference type="EMBL" id="LMTR01000027">
    <property type="protein sequence ID" value="KWT70969.1"/>
    <property type="molecule type" value="Genomic_DNA"/>
</dbReference>
<accession>A0A109BLG3</accession>
<keyword evidence="1" id="KW-0472">Membrane</keyword>
<dbReference type="InterPro" id="IPR007621">
    <property type="entry name" value="TPM_dom"/>
</dbReference>
<dbReference type="AlphaFoldDB" id="A0A109BLG3"/>